<sequence length="102" mass="11235">MASALVVTSSMKRSLSASISFAGDEAGVRVVAAAFGWLNRSILAAVWCLQGWDGNRGLSSHQMQQLWLIFGVCVEHEMVMTPDKTRHLGQNLDSVWFRAKVI</sequence>
<proteinExistence type="predicted"/>
<accession>A0A4U6TNT1</accession>
<keyword evidence="2" id="KW-1185">Reference proteome</keyword>
<evidence type="ECO:0000313" key="1">
    <source>
        <dbReference type="EMBL" id="TKV99146.1"/>
    </source>
</evidence>
<dbReference type="Proteomes" id="UP000298652">
    <property type="component" value="Chromosome 8"/>
</dbReference>
<dbReference type="Gramene" id="TKV99146">
    <property type="protein sequence ID" value="TKV99146"/>
    <property type="gene ID" value="SEVIR_8G024400v2"/>
</dbReference>
<organism evidence="1 2">
    <name type="scientific">Setaria viridis</name>
    <name type="common">Green bristlegrass</name>
    <name type="synonym">Setaria italica subsp. viridis</name>
    <dbReference type="NCBI Taxonomy" id="4556"/>
    <lineage>
        <taxon>Eukaryota</taxon>
        <taxon>Viridiplantae</taxon>
        <taxon>Streptophyta</taxon>
        <taxon>Embryophyta</taxon>
        <taxon>Tracheophyta</taxon>
        <taxon>Spermatophyta</taxon>
        <taxon>Magnoliopsida</taxon>
        <taxon>Liliopsida</taxon>
        <taxon>Poales</taxon>
        <taxon>Poaceae</taxon>
        <taxon>PACMAD clade</taxon>
        <taxon>Panicoideae</taxon>
        <taxon>Panicodae</taxon>
        <taxon>Paniceae</taxon>
        <taxon>Cenchrinae</taxon>
        <taxon>Setaria</taxon>
    </lineage>
</organism>
<protein>
    <submittedName>
        <fullName evidence="1">Uncharacterized protein</fullName>
    </submittedName>
</protein>
<dbReference type="EMBL" id="CM016559">
    <property type="protein sequence ID" value="TKV99146.1"/>
    <property type="molecule type" value="Genomic_DNA"/>
</dbReference>
<dbReference type="AlphaFoldDB" id="A0A4U6TNT1"/>
<gene>
    <name evidence="1" type="ORF">SEVIR_8G024400v2</name>
</gene>
<evidence type="ECO:0000313" key="2">
    <source>
        <dbReference type="Proteomes" id="UP000298652"/>
    </source>
</evidence>
<reference evidence="1" key="1">
    <citation type="submission" date="2019-03" db="EMBL/GenBank/DDBJ databases">
        <title>WGS assembly of Setaria viridis.</title>
        <authorList>
            <person name="Huang P."/>
            <person name="Jenkins J."/>
            <person name="Grimwood J."/>
            <person name="Barry K."/>
            <person name="Healey A."/>
            <person name="Mamidi S."/>
            <person name="Sreedasyam A."/>
            <person name="Shu S."/>
            <person name="Feldman M."/>
            <person name="Wu J."/>
            <person name="Yu Y."/>
            <person name="Chen C."/>
            <person name="Johnson J."/>
            <person name="Rokhsar D."/>
            <person name="Baxter I."/>
            <person name="Schmutz J."/>
            <person name="Brutnell T."/>
            <person name="Kellogg E."/>
        </authorList>
    </citation>
    <scope>NUCLEOTIDE SEQUENCE [LARGE SCALE GENOMIC DNA]</scope>
</reference>
<name>A0A4U6TNT1_SETVI</name>